<evidence type="ECO:0000259" key="17">
    <source>
        <dbReference type="PROSITE" id="PS50137"/>
    </source>
</evidence>
<feature type="domain" description="PAZ" evidence="19">
    <location>
        <begin position="820"/>
        <end position="941"/>
    </location>
</feature>
<dbReference type="Gene3D" id="3.30.160.20">
    <property type="match status" value="1"/>
</dbReference>
<dbReference type="InterPro" id="IPR036389">
    <property type="entry name" value="RNase_III_sf"/>
</dbReference>
<dbReference type="GO" id="GO:0030422">
    <property type="term" value="P:siRNA processing"/>
    <property type="evidence" value="ECO:0007669"/>
    <property type="project" value="InterPro"/>
</dbReference>
<keyword evidence="14" id="KW-0464">Manganese</keyword>
<feature type="domain" description="Dicer dsRNA-binding fold" evidence="22">
    <location>
        <begin position="566"/>
        <end position="657"/>
    </location>
</feature>
<dbReference type="Proteomes" id="UP001219518">
    <property type="component" value="Unassembled WGS sequence"/>
</dbReference>
<dbReference type="SUPFAM" id="SSF101690">
    <property type="entry name" value="PAZ domain"/>
    <property type="match status" value="1"/>
</dbReference>
<dbReference type="InterPro" id="IPR011545">
    <property type="entry name" value="DEAD/DEAH_box_helicase_dom"/>
</dbReference>
<evidence type="ECO:0000256" key="12">
    <source>
        <dbReference type="ARBA" id="ARBA00022884"/>
    </source>
</evidence>
<dbReference type="InterPro" id="IPR027417">
    <property type="entry name" value="P-loop_NTPase"/>
</dbReference>
<evidence type="ECO:0000256" key="15">
    <source>
        <dbReference type="ARBA" id="ARBA00035116"/>
    </source>
</evidence>
<dbReference type="CDD" id="cd18034">
    <property type="entry name" value="DEXHc_dicer"/>
    <property type="match status" value="1"/>
</dbReference>
<dbReference type="PROSITE" id="PS51192">
    <property type="entry name" value="HELICASE_ATP_BIND_1"/>
    <property type="match status" value="1"/>
</dbReference>
<dbReference type="Pfam" id="PF20931">
    <property type="entry name" value="Dicer_platform"/>
    <property type="match status" value="1"/>
</dbReference>
<dbReference type="SUPFAM" id="SSF54768">
    <property type="entry name" value="dsRNA-binding domain-like"/>
    <property type="match status" value="1"/>
</dbReference>
<keyword evidence="8" id="KW-0378">Hydrolase</keyword>
<dbReference type="SMART" id="SM00487">
    <property type="entry name" value="DEXDc"/>
    <property type="match status" value="1"/>
</dbReference>
<evidence type="ECO:0000256" key="8">
    <source>
        <dbReference type="ARBA" id="ARBA00022801"/>
    </source>
</evidence>
<reference evidence="23" key="2">
    <citation type="journal article" date="2023" name="BMC Genomics">
        <title>Pest status, molecular evolution, and epigenetic factors derived from the genome assembly of Frankliniella fusca, a thysanopteran phytovirus vector.</title>
        <authorList>
            <person name="Catto M.A."/>
            <person name="Labadie P.E."/>
            <person name="Jacobson A.L."/>
            <person name="Kennedy G.G."/>
            <person name="Srinivasan R."/>
            <person name="Hunt B.G."/>
        </authorList>
    </citation>
    <scope>NUCLEOTIDE SEQUENCE</scope>
    <source>
        <strain evidence="23">PL_HMW_Pooled</strain>
    </source>
</reference>
<dbReference type="PROSITE" id="PS51194">
    <property type="entry name" value="HELICASE_CTER"/>
    <property type="match status" value="1"/>
</dbReference>
<dbReference type="InterPro" id="IPR003100">
    <property type="entry name" value="PAZ_dom"/>
</dbReference>
<evidence type="ECO:0000256" key="7">
    <source>
        <dbReference type="ARBA" id="ARBA00022759"/>
    </source>
</evidence>
<keyword evidence="9" id="KW-0347">Helicase</keyword>
<dbReference type="SMART" id="SM00535">
    <property type="entry name" value="RIBOc"/>
    <property type="match status" value="2"/>
</dbReference>
<dbReference type="SUPFAM" id="SSF69065">
    <property type="entry name" value="RNase III domain-like"/>
    <property type="match status" value="2"/>
</dbReference>
<dbReference type="FunFam" id="1.10.1520.10:FF:000004">
    <property type="entry name" value="Endoribonuclease dicer-like 1"/>
    <property type="match status" value="1"/>
</dbReference>
<dbReference type="HAMAP" id="MF_00104">
    <property type="entry name" value="RNase_III"/>
    <property type="match status" value="1"/>
</dbReference>
<keyword evidence="5" id="KW-0677">Repeat</keyword>
<dbReference type="Pfam" id="PF03368">
    <property type="entry name" value="Dicer_dimer"/>
    <property type="match status" value="1"/>
</dbReference>
<dbReference type="CDD" id="cd00593">
    <property type="entry name" value="RIBOc"/>
    <property type="match status" value="2"/>
</dbReference>
<dbReference type="GO" id="GO:0070578">
    <property type="term" value="C:RISC-loading complex"/>
    <property type="evidence" value="ECO:0007669"/>
    <property type="project" value="TreeGrafter"/>
</dbReference>
<evidence type="ECO:0000256" key="13">
    <source>
        <dbReference type="ARBA" id="ARBA00023158"/>
    </source>
</evidence>
<dbReference type="GO" id="GO:0006309">
    <property type="term" value="P:apoptotic DNA fragmentation"/>
    <property type="evidence" value="ECO:0007669"/>
    <property type="project" value="TreeGrafter"/>
</dbReference>
<evidence type="ECO:0000259" key="20">
    <source>
        <dbReference type="PROSITE" id="PS51192"/>
    </source>
</evidence>
<dbReference type="GO" id="GO:0004386">
    <property type="term" value="F:helicase activity"/>
    <property type="evidence" value="ECO:0007669"/>
    <property type="project" value="UniProtKB-KW"/>
</dbReference>
<comment type="cofactor">
    <cofactor evidence="1">
        <name>Mn(2+)</name>
        <dbReference type="ChEBI" id="CHEBI:29035"/>
    </cofactor>
</comment>
<comment type="cofactor">
    <cofactor evidence="2">
        <name>Mg(2+)</name>
        <dbReference type="ChEBI" id="CHEBI:18420"/>
    </cofactor>
</comment>
<keyword evidence="12 16" id="KW-0694">RNA-binding</keyword>
<dbReference type="Gene3D" id="2.170.260.10">
    <property type="entry name" value="paz domain"/>
    <property type="match status" value="1"/>
</dbReference>
<dbReference type="PROSITE" id="PS50821">
    <property type="entry name" value="PAZ"/>
    <property type="match status" value="1"/>
</dbReference>
<comment type="similarity">
    <text evidence="15 16">Belongs to the helicase family. Dicer subfamily.</text>
</comment>
<keyword evidence="10" id="KW-0067">ATP-binding</keyword>
<dbReference type="PROSITE" id="PS50137">
    <property type="entry name" value="DS_RBD"/>
    <property type="match status" value="1"/>
</dbReference>
<evidence type="ECO:0000259" key="22">
    <source>
        <dbReference type="PROSITE" id="PS51327"/>
    </source>
</evidence>
<dbReference type="GO" id="GO:0005634">
    <property type="term" value="C:nucleus"/>
    <property type="evidence" value="ECO:0007669"/>
    <property type="project" value="TreeGrafter"/>
</dbReference>
<dbReference type="PANTHER" id="PTHR14950">
    <property type="entry name" value="DICER-RELATED"/>
    <property type="match status" value="1"/>
</dbReference>
<dbReference type="InterPro" id="IPR001650">
    <property type="entry name" value="Helicase_C-like"/>
</dbReference>
<keyword evidence="6" id="KW-0547">Nucleotide-binding</keyword>
<reference evidence="23" key="1">
    <citation type="submission" date="2021-07" db="EMBL/GenBank/DDBJ databases">
        <authorList>
            <person name="Catto M.A."/>
            <person name="Jacobson A."/>
            <person name="Kennedy G."/>
            <person name="Labadie P."/>
            <person name="Hunt B.G."/>
            <person name="Srinivasan R."/>
        </authorList>
    </citation>
    <scope>NUCLEOTIDE SEQUENCE</scope>
    <source>
        <strain evidence="23">PL_HMW_Pooled</strain>
        <tissue evidence="23">Head</tissue>
    </source>
</reference>
<evidence type="ECO:0000256" key="5">
    <source>
        <dbReference type="ARBA" id="ARBA00022737"/>
    </source>
</evidence>
<dbReference type="InterPro" id="IPR005034">
    <property type="entry name" value="Dicer_dimerisation"/>
</dbReference>
<dbReference type="GO" id="GO:0006364">
    <property type="term" value="P:rRNA processing"/>
    <property type="evidence" value="ECO:0007669"/>
    <property type="project" value="InterPro"/>
</dbReference>
<evidence type="ECO:0000256" key="6">
    <source>
        <dbReference type="ARBA" id="ARBA00022741"/>
    </source>
</evidence>
<evidence type="ECO:0000256" key="4">
    <source>
        <dbReference type="ARBA" id="ARBA00022723"/>
    </source>
</evidence>
<dbReference type="Gene3D" id="1.10.1520.10">
    <property type="entry name" value="Ribonuclease III domain"/>
    <property type="match status" value="2"/>
</dbReference>
<comment type="caution">
    <text evidence="23">The sequence shown here is derived from an EMBL/GenBank/DDBJ whole genome shotgun (WGS) entry which is preliminary data.</text>
</comment>
<dbReference type="Gene3D" id="3.30.160.380">
    <property type="entry name" value="Dicer dimerisation domain"/>
    <property type="match status" value="1"/>
</dbReference>
<dbReference type="Gene3D" id="3.40.50.300">
    <property type="entry name" value="P-loop containing nucleotide triphosphate hydrolases"/>
    <property type="match status" value="2"/>
</dbReference>
<dbReference type="Pfam" id="PF00270">
    <property type="entry name" value="DEAD"/>
    <property type="match status" value="1"/>
</dbReference>
<dbReference type="PROSITE" id="PS00517">
    <property type="entry name" value="RNASE_3_1"/>
    <property type="match status" value="1"/>
</dbReference>
<feature type="domain" description="RNase III" evidence="18">
    <location>
        <begin position="1319"/>
        <end position="1475"/>
    </location>
</feature>
<dbReference type="InterPro" id="IPR014720">
    <property type="entry name" value="dsRBD_dom"/>
</dbReference>
<dbReference type="SUPFAM" id="SSF52540">
    <property type="entry name" value="P-loop containing nucleoside triphosphate hydrolases"/>
    <property type="match status" value="1"/>
</dbReference>
<dbReference type="Pfam" id="PF00636">
    <property type="entry name" value="Ribonuclease_3"/>
    <property type="match status" value="2"/>
</dbReference>
<evidence type="ECO:0000256" key="3">
    <source>
        <dbReference type="ARBA" id="ARBA00022722"/>
    </source>
</evidence>
<sequence length="1574" mass="178896">MDDFIERQYQTVLAEKAMQKNSILFLPTGSGKTFISIMVLKEIFNLLEPDFFSGGKRAFFLVNTVALVDQQAKVLERHLLLDKVGRYSGDMNLDGWDKCVWQEEFCKFQVMVMTAEILNQLLLKKYISLSNIALMILDECHHAVEDHPMRQIMRLFIDCDPKDQPKVIGLTATLLNGTPKSLPRVTDDVKKLEVTLHSTVATVDDWGIVQQFSTKPKEVFRTYRCIMDLVLENFIDQKVNEAYEFTKNFSFVTQDSAPVKRVEGFVPFFSKKGNDIPNLLRQISKQLGWLGPYGCSKTLEAIWVTLRLQQQKMEDKSSIAMINSIICLLVSLSRYLQSHMKEDKLPESLKAYRFSSPKVLTLVDMLKTHYENCKTGPEEMQALIFVEEKMTAKILCSVLKNIAEKSAEFSFIKTGFMVGGSYNPFNETWEGAFNKHINDQIVERFRNHEINVLVCTDVLEEGIDIPACNLVVRFDIAKSFRSYVQSKGRARHDTSLFCLMSSAQELGNYRDKIHYFREIYARLEELLVGHTDTRVAPSDRELNDLYESEIEPYYTPLGSKVTMTSSISLVNNYCLSFAHDRFCRVSPSWYKKGSAPRIEVAIQLPKLSPMQTMVKGVPMPTLKHAKRAAALEICKMLHQAGELNDNLLPNTKYLEESDMNELLPLWESEDKASKAVTGTHKKTRLYHLKAPVCFENCKPNENEVVYLHLLEICPAYDPPKSDPRKLVIHSVLMEQRSFAILSSKPLSQVCQFPVFSKFGAMNVKINNNAALITLKEHQLSLITEYHYNLFTTMIPLGKSYLVFSRDSFLIAPTKFDSRGSVLLDFDAMQVKVDTKESLGNLEKCIVTPIHRGVSVLHEAYFVTRVCHELTSRSKFPNLSYSTYEDYFQRHHKFKICKPSLPLLEVQPFKVISNDLIPRYGKAESTSSDVTYFPQEVCRILATDGCLFLKAMLLPSVLHRLERMLVADDLRRVICQGILIGGENLTSDKCELWKTTYKTIKEEVKNVVHDIFEVKITSPLKKVKLSTKLWGDLEEPLDIEHNFESVTLEDIKKYGEFANKKTSLANSPFRQNIQRSECRLPPLLQGEGLIKLLNEKNIGPHACTVLEAITAASADDYWNLERLETLGDSFLKFAVSFMLFRRFPDFTEGKLTTIKGQILGNRNLFYCAKAKDLGQYLKVNKVVPSEGWIPPSFGVPNVIFEEGLSAHMKHLLLSKEEQYNNIVEDSTLTELKNKVLSFAIAPTISDQTNQQNSNQMISDKTVADSVESLIGAYLEKTGPKAALTFLEWMRVIPFGTGAALKISNQNVTTHPAPVSNRELSKGVYQCLGYKFNDVSLLKEATTHASSTSISNTYERLEFVGDAVLDFLITAHIYENCGRLTPGELTDLRSALVNNITFACISVRYQFYKFLNAGSIALLGAIDRFAKFQEDRKHVIDEEVLILLEEHETRLAETVDVPKALGDVFEALIGAVFLDCGRNLSVVWKVIYRLLKTEISTFSKKVPKQVVRQLYECVGEKNMNFRVSESTKDQQMEQVHVVLTIRSNEGEMHFDGFGVNKTQAKKSAAKLALRRLKFGK</sequence>
<dbReference type="SMART" id="SM00949">
    <property type="entry name" value="PAZ"/>
    <property type="match status" value="1"/>
</dbReference>
<keyword evidence="11" id="KW-0460">Magnesium</keyword>
<proteinExistence type="inferred from homology"/>
<evidence type="ECO:0000256" key="9">
    <source>
        <dbReference type="ARBA" id="ARBA00022806"/>
    </source>
</evidence>
<dbReference type="PROSITE" id="PS50142">
    <property type="entry name" value="RNASE_3_2"/>
    <property type="match status" value="2"/>
</dbReference>
<evidence type="ECO:0000256" key="14">
    <source>
        <dbReference type="ARBA" id="ARBA00023211"/>
    </source>
</evidence>
<keyword evidence="24" id="KW-1185">Reference proteome</keyword>
<dbReference type="InterPro" id="IPR011907">
    <property type="entry name" value="RNase_III"/>
</dbReference>
<feature type="domain" description="RNase III" evidence="18">
    <location>
        <begin position="1106"/>
        <end position="1277"/>
    </location>
</feature>
<evidence type="ECO:0000256" key="11">
    <source>
        <dbReference type="ARBA" id="ARBA00022842"/>
    </source>
</evidence>
<evidence type="ECO:0000259" key="19">
    <source>
        <dbReference type="PROSITE" id="PS50821"/>
    </source>
</evidence>
<dbReference type="GO" id="GO:0004530">
    <property type="term" value="F:deoxyribonuclease I activity"/>
    <property type="evidence" value="ECO:0007669"/>
    <property type="project" value="TreeGrafter"/>
</dbReference>
<protein>
    <submittedName>
        <fullName evidence="23">Endoribonuclease Dicer</fullName>
    </submittedName>
</protein>
<feature type="domain" description="Helicase C-terminal" evidence="21">
    <location>
        <begin position="365"/>
        <end position="543"/>
    </location>
</feature>
<dbReference type="InterPro" id="IPR036085">
    <property type="entry name" value="PAZ_dom_sf"/>
</dbReference>
<dbReference type="GO" id="GO:0005524">
    <property type="term" value="F:ATP binding"/>
    <property type="evidence" value="ECO:0007669"/>
    <property type="project" value="UniProtKB-KW"/>
</dbReference>
<evidence type="ECO:0000259" key="18">
    <source>
        <dbReference type="PROSITE" id="PS50142"/>
    </source>
</evidence>
<dbReference type="FunFam" id="3.40.50.300:FF:000628">
    <property type="entry name" value="Endoribonuclease Dicer"/>
    <property type="match status" value="1"/>
</dbReference>
<name>A0AAE1GPZ9_9NEOP</name>
<dbReference type="GO" id="GO:0031054">
    <property type="term" value="P:pre-miRNA processing"/>
    <property type="evidence" value="ECO:0007669"/>
    <property type="project" value="InterPro"/>
</dbReference>
<organism evidence="23 24">
    <name type="scientific">Frankliniella fusca</name>
    <dbReference type="NCBI Taxonomy" id="407009"/>
    <lineage>
        <taxon>Eukaryota</taxon>
        <taxon>Metazoa</taxon>
        <taxon>Ecdysozoa</taxon>
        <taxon>Arthropoda</taxon>
        <taxon>Hexapoda</taxon>
        <taxon>Insecta</taxon>
        <taxon>Pterygota</taxon>
        <taxon>Neoptera</taxon>
        <taxon>Paraneoptera</taxon>
        <taxon>Thysanoptera</taxon>
        <taxon>Terebrantia</taxon>
        <taxon>Thripoidea</taxon>
        <taxon>Thripidae</taxon>
        <taxon>Frankliniella</taxon>
    </lineage>
</organism>
<dbReference type="InterPro" id="IPR038248">
    <property type="entry name" value="Dicer_dimer_sf"/>
</dbReference>
<evidence type="ECO:0000256" key="2">
    <source>
        <dbReference type="ARBA" id="ARBA00001946"/>
    </source>
</evidence>
<dbReference type="PROSITE" id="PS51327">
    <property type="entry name" value="DICER_DSRBF"/>
    <property type="match status" value="1"/>
</dbReference>
<dbReference type="EMBL" id="JAHWGI010000011">
    <property type="protein sequence ID" value="KAK3907436.1"/>
    <property type="molecule type" value="Genomic_DNA"/>
</dbReference>
<dbReference type="InterPro" id="IPR014001">
    <property type="entry name" value="Helicase_ATP-bd"/>
</dbReference>
<evidence type="ECO:0000313" key="23">
    <source>
        <dbReference type="EMBL" id="KAK3907436.1"/>
    </source>
</evidence>
<dbReference type="SMART" id="SM00490">
    <property type="entry name" value="HELICc"/>
    <property type="match status" value="1"/>
</dbReference>
<dbReference type="Pfam" id="PF02170">
    <property type="entry name" value="PAZ"/>
    <property type="match status" value="1"/>
</dbReference>
<dbReference type="PANTHER" id="PTHR14950:SF36">
    <property type="entry name" value="ENDORIBONUCLEASE DCR-2"/>
    <property type="match status" value="1"/>
</dbReference>
<dbReference type="GO" id="GO:0004525">
    <property type="term" value="F:ribonuclease III activity"/>
    <property type="evidence" value="ECO:0007669"/>
    <property type="project" value="UniProtKB-EC"/>
</dbReference>
<evidence type="ECO:0000256" key="16">
    <source>
        <dbReference type="PROSITE-ProRule" id="PRU00657"/>
    </source>
</evidence>
<feature type="domain" description="Helicase ATP-binding" evidence="20">
    <location>
        <begin position="13"/>
        <end position="192"/>
    </location>
</feature>
<keyword evidence="4" id="KW-0479">Metal-binding</keyword>
<evidence type="ECO:0000259" key="21">
    <source>
        <dbReference type="PROSITE" id="PS51194"/>
    </source>
</evidence>
<keyword evidence="3" id="KW-0540">Nuclease</keyword>
<dbReference type="GO" id="GO:0003723">
    <property type="term" value="F:RNA binding"/>
    <property type="evidence" value="ECO:0007669"/>
    <property type="project" value="UniProtKB-UniRule"/>
</dbReference>
<feature type="domain" description="DRBM" evidence="17">
    <location>
        <begin position="1500"/>
        <end position="1572"/>
    </location>
</feature>
<accession>A0AAE1GPZ9</accession>
<dbReference type="InterPro" id="IPR044441">
    <property type="entry name" value="DICER_DSRM"/>
</dbReference>
<keyword evidence="13" id="KW-0943">RNA-mediated gene silencing</keyword>
<keyword evidence="7" id="KW-0255">Endonuclease</keyword>
<evidence type="ECO:0000256" key="10">
    <source>
        <dbReference type="ARBA" id="ARBA00022840"/>
    </source>
</evidence>
<evidence type="ECO:0000256" key="1">
    <source>
        <dbReference type="ARBA" id="ARBA00001936"/>
    </source>
</evidence>
<dbReference type="Pfam" id="PF20932">
    <property type="entry name" value="Dicer_dsRBD"/>
    <property type="match status" value="1"/>
</dbReference>
<dbReference type="InterPro" id="IPR048512">
    <property type="entry name" value="Dicer_platform"/>
</dbReference>
<dbReference type="InterPro" id="IPR000999">
    <property type="entry name" value="RNase_III_dom"/>
</dbReference>
<gene>
    <name evidence="23" type="ORF">KUF71_002935</name>
</gene>
<dbReference type="Pfam" id="PF00271">
    <property type="entry name" value="Helicase_C"/>
    <property type="match status" value="1"/>
</dbReference>
<dbReference type="GO" id="GO:0046872">
    <property type="term" value="F:metal ion binding"/>
    <property type="evidence" value="ECO:0007669"/>
    <property type="project" value="UniProtKB-KW"/>
</dbReference>
<dbReference type="GO" id="GO:0005737">
    <property type="term" value="C:cytoplasm"/>
    <property type="evidence" value="ECO:0007669"/>
    <property type="project" value="TreeGrafter"/>
</dbReference>
<evidence type="ECO:0000313" key="24">
    <source>
        <dbReference type="Proteomes" id="UP001219518"/>
    </source>
</evidence>